<name>A0A6J6W9M1_9ZZZZ</name>
<proteinExistence type="predicted"/>
<protein>
    <submittedName>
        <fullName evidence="1">Unannotated protein</fullName>
    </submittedName>
</protein>
<reference evidence="1" key="1">
    <citation type="submission" date="2020-05" db="EMBL/GenBank/DDBJ databases">
        <authorList>
            <person name="Chiriac C."/>
            <person name="Salcher M."/>
            <person name="Ghai R."/>
            <person name="Kavagutti S V."/>
        </authorList>
    </citation>
    <scope>NUCLEOTIDE SEQUENCE</scope>
</reference>
<accession>A0A6J6W9M1</accession>
<organism evidence="1">
    <name type="scientific">freshwater metagenome</name>
    <dbReference type="NCBI Taxonomy" id="449393"/>
    <lineage>
        <taxon>unclassified sequences</taxon>
        <taxon>metagenomes</taxon>
        <taxon>ecological metagenomes</taxon>
    </lineage>
</organism>
<evidence type="ECO:0000313" key="1">
    <source>
        <dbReference type="EMBL" id="CAB4780036.1"/>
    </source>
</evidence>
<dbReference type="EMBL" id="CAEZZX010000119">
    <property type="protein sequence ID" value="CAB4780036.1"/>
    <property type="molecule type" value="Genomic_DNA"/>
</dbReference>
<dbReference type="AlphaFoldDB" id="A0A6J6W9M1"/>
<sequence>MLEQEPAIAQIVDQGFVGILKEHIANERNRALEVTIGSNRINHWQAVHLGRRQVVGAEGRGQVNQTRAVFGGDVVGQDDVVRVRNLH</sequence>
<gene>
    <name evidence="1" type="ORF">UFOPK2938_00667</name>
</gene>